<organism evidence="1 2">
    <name type="scientific">Actomonas aquatica</name>
    <dbReference type="NCBI Taxonomy" id="2866162"/>
    <lineage>
        <taxon>Bacteria</taxon>
        <taxon>Pseudomonadati</taxon>
        <taxon>Verrucomicrobiota</taxon>
        <taxon>Opitutia</taxon>
        <taxon>Opitutales</taxon>
        <taxon>Opitutaceae</taxon>
        <taxon>Actomonas</taxon>
    </lineage>
</organism>
<protein>
    <recommendedName>
        <fullName evidence="3">Flagellar protein FliT</fullName>
    </recommendedName>
</protein>
<name>A0ABZ1CCQ4_9BACT</name>
<dbReference type="RefSeq" id="WP_221029980.1">
    <property type="nucleotide sequence ID" value="NZ_CP139781.1"/>
</dbReference>
<reference evidence="1 2" key="1">
    <citation type="submission" date="2023-12" db="EMBL/GenBank/DDBJ databases">
        <title>Description of an unclassified Opitutus bacterium of Verrucomicrobiota.</title>
        <authorList>
            <person name="Zhang D.-F."/>
        </authorList>
    </citation>
    <scope>NUCLEOTIDE SEQUENCE [LARGE SCALE GENOMIC DNA]</scope>
    <source>
        <strain evidence="1 2">WL0086</strain>
    </source>
</reference>
<evidence type="ECO:0008006" key="3">
    <source>
        <dbReference type="Google" id="ProtNLM"/>
    </source>
</evidence>
<evidence type="ECO:0000313" key="1">
    <source>
        <dbReference type="EMBL" id="WRQ89329.1"/>
    </source>
</evidence>
<dbReference type="EMBL" id="CP139781">
    <property type="protein sequence ID" value="WRQ89329.1"/>
    <property type="molecule type" value="Genomic_DNA"/>
</dbReference>
<proteinExistence type="predicted"/>
<evidence type="ECO:0000313" key="2">
    <source>
        <dbReference type="Proteomes" id="UP000738431"/>
    </source>
</evidence>
<gene>
    <name evidence="1" type="ORF">K1X11_007905</name>
</gene>
<keyword evidence="2" id="KW-1185">Reference proteome</keyword>
<dbReference type="Proteomes" id="UP000738431">
    <property type="component" value="Chromosome"/>
</dbReference>
<sequence length="114" mass="12915">MPATPAQLVQDLESLLERALSRSQRGAWQASLETINRAAQILPPLLAQLGPHDTSLRRCQDLLGQLRERFVLAQERTREELDQLRYARNRLRPTRNAYTDAAAAHANRRCSLSA</sequence>
<accession>A0ABZ1CCQ4</accession>